<protein>
    <recommendedName>
        <fullName evidence="2">UPF0146 protein SAMN05192554_11144</fullName>
    </recommendedName>
</protein>
<evidence type="ECO:0000256" key="2">
    <source>
        <dbReference type="HAMAP-Rule" id="MF_00341"/>
    </source>
</evidence>
<name>A0A1G9XMQ1_9EURY</name>
<dbReference type="STRING" id="996166.SAMN05192554_11144"/>
<organism evidence="3 4">
    <name type="scientific">Haloarchaeobius iranensis</name>
    <dbReference type="NCBI Taxonomy" id="996166"/>
    <lineage>
        <taxon>Archaea</taxon>
        <taxon>Methanobacteriati</taxon>
        <taxon>Methanobacteriota</taxon>
        <taxon>Stenosarchaea group</taxon>
        <taxon>Halobacteria</taxon>
        <taxon>Halobacteriales</taxon>
        <taxon>Halorubellaceae</taxon>
        <taxon>Haloarchaeobius</taxon>
    </lineage>
</organism>
<dbReference type="InterPro" id="IPR029063">
    <property type="entry name" value="SAM-dependent_MTases_sf"/>
</dbReference>
<evidence type="ECO:0000313" key="4">
    <source>
        <dbReference type="Proteomes" id="UP000199370"/>
    </source>
</evidence>
<dbReference type="AlphaFoldDB" id="A0A1G9XMQ1"/>
<dbReference type="RefSeq" id="WP_217639133.1">
    <property type="nucleotide sequence ID" value="NZ_FNIA01000011.1"/>
</dbReference>
<dbReference type="Gene3D" id="3.40.50.150">
    <property type="entry name" value="Vaccinia Virus protein VP39"/>
    <property type="match status" value="1"/>
</dbReference>
<comment type="similarity">
    <text evidence="1 2">Belongs to the UPF0146 family.</text>
</comment>
<dbReference type="SUPFAM" id="SSF53335">
    <property type="entry name" value="S-adenosyl-L-methionine-dependent methyltransferases"/>
    <property type="match status" value="1"/>
</dbReference>
<dbReference type="Pfam" id="PF03686">
    <property type="entry name" value="UPF0146"/>
    <property type="match status" value="1"/>
</dbReference>
<evidence type="ECO:0000256" key="1">
    <source>
        <dbReference type="ARBA" id="ARBA00006969"/>
    </source>
</evidence>
<evidence type="ECO:0000313" key="3">
    <source>
        <dbReference type="EMBL" id="SDM98112.1"/>
    </source>
</evidence>
<proteinExistence type="inferred from homology"/>
<accession>A0A1G9XMQ1</accession>
<keyword evidence="4" id="KW-1185">Reference proteome</keyword>
<dbReference type="EMBL" id="FNIA01000011">
    <property type="protein sequence ID" value="SDM98112.1"/>
    <property type="molecule type" value="Genomic_DNA"/>
</dbReference>
<dbReference type="HAMAP" id="MF_00341">
    <property type="entry name" value="UPF0146"/>
    <property type="match status" value="1"/>
</dbReference>
<dbReference type="OrthoDB" id="59816at2157"/>
<dbReference type="Proteomes" id="UP000199370">
    <property type="component" value="Unassembled WGS sequence"/>
</dbReference>
<sequence length="146" mass="15082">MVPDSTPALIDRLARFERVVEVGIGNRTDVAAGLAARGVAVTATDVRDCPVPDGVRFLRDDVTGPDPSVYASADAVYALNCPPELQRAVAAVARGADAACLLTTLGGDPTTLPVTQETIPGDTLFVVDTDAPGAGRRRGRGGRNGR</sequence>
<gene>
    <name evidence="3" type="ORF">SAMN05192554_11144</name>
</gene>
<dbReference type="InterPro" id="IPR005353">
    <property type="entry name" value="UPF0146"/>
</dbReference>
<reference evidence="3 4" key="1">
    <citation type="submission" date="2016-10" db="EMBL/GenBank/DDBJ databases">
        <authorList>
            <person name="de Groot N.N."/>
        </authorList>
    </citation>
    <scope>NUCLEOTIDE SEQUENCE [LARGE SCALE GENOMIC DNA]</scope>
    <source>
        <strain evidence="4">EB21,IBRC-M 10013,KCTC 4048</strain>
    </source>
</reference>